<keyword evidence="2" id="KW-0472">Membrane</keyword>
<gene>
    <name evidence="3" type="ORF">CVS27_02945</name>
</gene>
<keyword evidence="4" id="KW-1185">Reference proteome</keyword>
<dbReference type="RefSeq" id="WP_103464248.1">
    <property type="nucleotide sequence ID" value="NZ_PPXB01000002.1"/>
</dbReference>
<proteinExistence type="predicted"/>
<protein>
    <recommendedName>
        <fullName evidence="5">Large extracellular alpha-helical protein</fullName>
    </recommendedName>
</protein>
<evidence type="ECO:0000313" key="4">
    <source>
        <dbReference type="Proteomes" id="UP000237061"/>
    </source>
</evidence>
<comment type="caution">
    <text evidence="3">The sequence shown here is derived from an EMBL/GenBank/DDBJ whole genome shotgun (WGS) entry which is preliminary data.</text>
</comment>
<keyword evidence="2" id="KW-1133">Transmembrane helix</keyword>
<feature type="region of interest" description="Disordered" evidence="1">
    <location>
        <begin position="1"/>
        <end position="37"/>
    </location>
</feature>
<reference evidence="3 4" key="1">
    <citation type="submission" date="2018-01" db="EMBL/GenBank/DDBJ databases">
        <title>Arthrobacter sp. nov., from glaciers in China.</title>
        <authorList>
            <person name="Liu Q."/>
            <person name="Xin Y.-H."/>
        </authorList>
    </citation>
    <scope>NUCLEOTIDE SEQUENCE [LARGE SCALE GENOMIC DNA]</scope>
    <source>
        <strain evidence="3 4">HLT2-12-2</strain>
    </source>
</reference>
<evidence type="ECO:0000313" key="3">
    <source>
        <dbReference type="EMBL" id="POH74841.1"/>
    </source>
</evidence>
<evidence type="ECO:0000256" key="2">
    <source>
        <dbReference type="SAM" id="Phobius"/>
    </source>
</evidence>
<keyword evidence="2" id="KW-0812">Transmembrane</keyword>
<evidence type="ECO:0000256" key="1">
    <source>
        <dbReference type="SAM" id="MobiDB-lite"/>
    </source>
</evidence>
<dbReference type="AlphaFoldDB" id="A0A2S4A007"/>
<evidence type="ECO:0008006" key="5">
    <source>
        <dbReference type="Google" id="ProtNLM"/>
    </source>
</evidence>
<dbReference type="InterPro" id="IPR043777">
    <property type="entry name" value="DUF5719"/>
</dbReference>
<dbReference type="OrthoDB" id="3264966at2"/>
<sequence>MPENKESNPMGKADMGKAEAPKASKPSRPVKSKKQRRWPLVVAGTATVALAVGVIGAGTLFPGLNATAETTPSPHALPVGETLANCQGPTQLLAGSAAGTDPQFSANSSATKSLLNAVVLSNPNGDLPGSVFQALDTKFSSLLTLAKASDSPSTPATALSGSPKARAAVVLGSAVGGESVLRAQPFSDESSTGSASVVVEAGDGDLAGLAAATCQRPANDLWLSGASTSVGRTAVLMVANSSKSPATLTLEMFGNTGPINAPGGKGLVVGPGAVRSVVLSGLAPDQELLSVHVKSAGGAVSAVIQQSVLRGLTPGGVDYLAPVQAPASLATIAGVRVQSPADAAKISSQNSYADAATMLAVTVPGVGDAVVEVKAFGASGQVALPNGGVFTAPAGKVSSLPLAGLPEGSYSLSISADASVTAAVRLVNSTKPGEAVDMAVAPSTGRLGDNHVLTVPQGVRSSLVFTAPEGAATVRLVPVSDKGVLGAPKTVDLKGGSTAVVDPGALLGDGTAAVVVSVSGAPTFGSQLLGKDGTAGIAVLPIPGTSTASHSINIITGY</sequence>
<name>A0A2S4A007_ARTGL</name>
<organism evidence="3 4">
    <name type="scientific">Arthrobacter glacialis</name>
    <dbReference type="NCBI Taxonomy" id="1664"/>
    <lineage>
        <taxon>Bacteria</taxon>
        <taxon>Bacillati</taxon>
        <taxon>Actinomycetota</taxon>
        <taxon>Actinomycetes</taxon>
        <taxon>Micrococcales</taxon>
        <taxon>Micrococcaceae</taxon>
        <taxon>Arthrobacter</taxon>
    </lineage>
</organism>
<accession>A0A2S4A007</accession>
<dbReference type="Pfam" id="PF18986">
    <property type="entry name" value="DUF5719"/>
    <property type="match status" value="1"/>
</dbReference>
<dbReference type="Proteomes" id="UP000237061">
    <property type="component" value="Unassembled WGS sequence"/>
</dbReference>
<feature type="transmembrane region" description="Helical" evidence="2">
    <location>
        <begin position="38"/>
        <end position="61"/>
    </location>
</feature>
<dbReference type="EMBL" id="PPXC01000002">
    <property type="protein sequence ID" value="POH74841.1"/>
    <property type="molecule type" value="Genomic_DNA"/>
</dbReference>
<feature type="compositionally biased region" description="Basic residues" evidence="1">
    <location>
        <begin position="28"/>
        <end position="37"/>
    </location>
</feature>